<reference evidence="3" key="2">
    <citation type="submission" date="2017-05" db="UniProtKB">
        <authorList>
            <consortium name="EnsemblMetazoa"/>
        </authorList>
    </citation>
    <scope>IDENTIFICATION</scope>
</reference>
<dbReference type="KEGG" id="aqu:100631408"/>
<accession>A0A1X7UIK5</accession>
<evidence type="ECO:0000313" key="4">
    <source>
        <dbReference type="Proteomes" id="UP000007879"/>
    </source>
</evidence>
<proteinExistence type="predicted"/>
<dbReference type="GO" id="GO:0048011">
    <property type="term" value="P:neurotrophin TRK receptor signaling pathway"/>
    <property type="evidence" value="ECO:0007669"/>
    <property type="project" value="InterPro"/>
</dbReference>
<dbReference type="InterPro" id="IPR026682">
    <property type="entry name" value="AKT1S1"/>
</dbReference>
<sequence length="384" mass="43175">MGRFYCHCLNVTLSYRGGDGRGLDRSSAIRIEELLGSTDLPDQLLNKTLVTVSLDVAGIISEQPLLLRSYSVGVWDIVHCLNCSTDVFIKHKENKERLLVFSSLLTDPSTLKFHPNYSPVFSIILKDKMEDNPQLKERMSSMTFGQDDLVMKELQAQTESYLTEEEQKMEQAIREFEAKKREEFRKLKEKAHEDRRRLFLSLQLAKEAELVTSLTDATDDDAVTPLVDARREDRATQQGPSDIKGASTNVPTLKPGPIKSPLQVPEVSNNDDIFDFDEDMIESGVPQGETAASPFPLSSDDDEYDSSSNGSSLEERYRVRTSLPASLPLTMPYLANRENYMESNEVKQSPSNLALSIQKLALSVHDTGMFGDLPKPRVKSSHRH</sequence>
<dbReference type="PANTHER" id="PTHR21844:SF2">
    <property type="entry name" value="PROLINE-RICH AKT1 SUBSTRATE 1"/>
    <property type="match status" value="1"/>
</dbReference>
<name>A0A1X7UIK5_AMPQE</name>
<dbReference type="GO" id="GO:0005737">
    <property type="term" value="C:cytoplasm"/>
    <property type="evidence" value="ECO:0007669"/>
    <property type="project" value="TreeGrafter"/>
</dbReference>
<dbReference type="EnsemblMetazoa" id="XM_003387807.3">
    <property type="protein sequence ID" value="XP_003387855.1"/>
    <property type="gene ID" value="LOC100631408"/>
</dbReference>
<dbReference type="AlphaFoldDB" id="A0A1X7UIK5"/>
<dbReference type="EnsemblMetazoa" id="Aqu2.1.27308_001">
    <property type="protein sequence ID" value="Aqu2.1.27308_001"/>
    <property type="gene ID" value="Aqu2.1.27308"/>
</dbReference>
<organism evidence="3">
    <name type="scientific">Amphimedon queenslandica</name>
    <name type="common">Sponge</name>
    <dbReference type="NCBI Taxonomy" id="400682"/>
    <lineage>
        <taxon>Eukaryota</taxon>
        <taxon>Metazoa</taxon>
        <taxon>Porifera</taxon>
        <taxon>Demospongiae</taxon>
        <taxon>Heteroscleromorpha</taxon>
        <taxon>Haplosclerida</taxon>
        <taxon>Niphatidae</taxon>
        <taxon>Amphimedon</taxon>
    </lineage>
</organism>
<dbReference type="OMA" id="CSIYTHA"/>
<dbReference type="GO" id="GO:0032007">
    <property type="term" value="P:negative regulation of TOR signaling"/>
    <property type="evidence" value="ECO:0007669"/>
    <property type="project" value="InterPro"/>
</dbReference>
<feature type="coiled-coil region" evidence="1">
    <location>
        <begin position="151"/>
        <end position="186"/>
    </location>
</feature>
<keyword evidence="4" id="KW-1185">Reference proteome</keyword>
<evidence type="ECO:0000256" key="1">
    <source>
        <dbReference type="SAM" id="Coils"/>
    </source>
</evidence>
<dbReference type="STRING" id="400682.A0A1X7UIK5"/>
<protein>
    <submittedName>
        <fullName evidence="3">Uncharacterized protein</fullName>
    </submittedName>
</protein>
<dbReference type="PANTHER" id="PTHR21844">
    <property type="entry name" value="AKT1 SUBSTRATE 1 PROTEIN"/>
    <property type="match status" value="1"/>
</dbReference>
<dbReference type="eggNOG" id="ENOG502S0GB">
    <property type="taxonomic scope" value="Eukaryota"/>
</dbReference>
<feature type="region of interest" description="Disordered" evidence="2">
    <location>
        <begin position="285"/>
        <end position="317"/>
    </location>
</feature>
<feature type="compositionally biased region" description="Polar residues" evidence="2">
    <location>
        <begin position="236"/>
        <end position="251"/>
    </location>
</feature>
<dbReference type="OrthoDB" id="9992964at2759"/>
<gene>
    <name evidence="3" type="primary">100631408</name>
</gene>
<evidence type="ECO:0000313" key="3">
    <source>
        <dbReference type="EnsemblMetazoa" id="Aqu2.1.27308_001"/>
    </source>
</evidence>
<keyword evidence="1" id="KW-0175">Coiled coil</keyword>
<dbReference type="Proteomes" id="UP000007879">
    <property type="component" value="Unassembled WGS sequence"/>
</dbReference>
<feature type="region of interest" description="Disordered" evidence="2">
    <location>
        <begin position="229"/>
        <end position="270"/>
    </location>
</feature>
<dbReference type="InParanoid" id="A0A1X7UIK5"/>
<reference evidence="4" key="1">
    <citation type="journal article" date="2010" name="Nature">
        <title>The Amphimedon queenslandica genome and the evolution of animal complexity.</title>
        <authorList>
            <person name="Srivastava M."/>
            <person name="Simakov O."/>
            <person name="Chapman J."/>
            <person name="Fahey B."/>
            <person name="Gauthier M.E."/>
            <person name="Mitros T."/>
            <person name="Richards G.S."/>
            <person name="Conaco C."/>
            <person name="Dacre M."/>
            <person name="Hellsten U."/>
            <person name="Larroux C."/>
            <person name="Putnam N.H."/>
            <person name="Stanke M."/>
            <person name="Adamska M."/>
            <person name="Darling A."/>
            <person name="Degnan S.M."/>
            <person name="Oakley T.H."/>
            <person name="Plachetzki D.C."/>
            <person name="Zhai Y."/>
            <person name="Adamski M."/>
            <person name="Calcino A."/>
            <person name="Cummins S.F."/>
            <person name="Goodstein D.M."/>
            <person name="Harris C."/>
            <person name="Jackson D.J."/>
            <person name="Leys S.P."/>
            <person name="Shu S."/>
            <person name="Woodcroft B.J."/>
            <person name="Vervoort M."/>
            <person name="Kosik K.S."/>
            <person name="Manning G."/>
            <person name="Degnan B.M."/>
            <person name="Rokhsar D.S."/>
        </authorList>
    </citation>
    <scope>NUCLEOTIDE SEQUENCE [LARGE SCALE GENOMIC DNA]</scope>
</reference>
<evidence type="ECO:0000256" key="2">
    <source>
        <dbReference type="SAM" id="MobiDB-lite"/>
    </source>
</evidence>